<gene>
    <name evidence="1" type="ORF">PX52LOC_02755</name>
</gene>
<evidence type="ECO:0000313" key="2">
    <source>
        <dbReference type="Proteomes" id="UP000324974"/>
    </source>
</evidence>
<sequence length="144" mass="15174">MVLLLALAGCGDGGPSRLTTYPVEGRLLINGQPAADAQIAFHSQGRSLGVFPVANTAADGSFRLTTYTHGDGAPVGDYVVTVFWLNTSVPFDPCGDMTIHDRLSGFYMDPAAKRITATVAPGPNTITLQATVASKGWSTPRRHN</sequence>
<keyword evidence="2" id="KW-1185">Reference proteome</keyword>
<dbReference type="KEGG" id="lrs:PX52LOC_02755"/>
<accession>A0A5C1A8Y3</accession>
<dbReference type="GO" id="GO:0004180">
    <property type="term" value="F:carboxypeptidase activity"/>
    <property type="evidence" value="ECO:0007669"/>
    <property type="project" value="UniProtKB-KW"/>
</dbReference>
<proteinExistence type="predicted"/>
<dbReference type="AlphaFoldDB" id="A0A5C1A8Y3"/>
<evidence type="ECO:0000313" key="1">
    <source>
        <dbReference type="EMBL" id="QEL15819.1"/>
    </source>
</evidence>
<dbReference type="EMBL" id="CP042425">
    <property type="protein sequence ID" value="QEL15819.1"/>
    <property type="molecule type" value="Genomic_DNA"/>
</dbReference>
<organism evidence="1 2">
    <name type="scientific">Limnoglobus roseus</name>
    <dbReference type="NCBI Taxonomy" id="2598579"/>
    <lineage>
        <taxon>Bacteria</taxon>
        <taxon>Pseudomonadati</taxon>
        <taxon>Planctomycetota</taxon>
        <taxon>Planctomycetia</taxon>
        <taxon>Gemmatales</taxon>
        <taxon>Gemmataceae</taxon>
        <taxon>Limnoglobus</taxon>
    </lineage>
</organism>
<keyword evidence="1" id="KW-0645">Protease</keyword>
<reference evidence="2" key="1">
    <citation type="submission" date="2019-08" db="EMBL/GenBank/DDBJ databases">
        <title>Limnoglobus roseus gen. nov., sp. nov., a novel freshwater planctomycete with a giant genome from the family Gemmataceae.</title>
        <authorList>
            <person name="Kulichevskaya I.S."/>
            <person name="Naumoff D.G."/>
            <person name="Miroshnikov K."/>
            <person name="Ivanova A."/>
            <person name="Philippov D.A."/>
            <person name="Hakobyan A."/>
            <person name="Rijpstra I.C."/>
            <person name="Sinninghe Damste J.S."/>
            <person name="Liesack W."/>
            <person name="Dedysh S.N."/>
        </authorList>
    </citation>
    <scope>NUCLEOTIDE SEQUENCE [LARGE SCALE GENOMIC DNA]</scope>
    <source>
        <strain evidence="2">PX52</strain>
    </source>
</reference>
<name>A0A5C1A8Y3_9BACT</name>
<keyword evidence="1" id="KW-0121">Carboxypeptidase</keyword>
<dbReference type="Proteomes" id="UP000324974">
    <property type="component" value="Chromosome"/>
</dbReference>
<protein>
    <submittedName>
        <fullName evidence="1">Carboxypeptidase regulatory-like domain-containing protein</fullName>
    </submittedName>
</protein>
<keyword evidence="1" id="KW-0378">Hydrolase</keyword>